<dbReference type="Gene3D" id="1.10.10.10">
    <property type="entry name" value="Winged helix-like DNA-binding domain superfamily/Winged helix DNA-binding domain"/>
    <property type="match status" value="1"/>
</dbReference>
<dbReference type="SUPFAM" id="SSF46785">
    <property type="entry name" value="Winged helix' DNA-binding domain"/>
    <property type="match status" value="1"/>
</dbReference>
<dbReference type="SUPFAM" id="SSF52540">
    <property type="entry name" value="P-loop containing nucleoside triphosphate hydrolases"/>
    <property type="match status" value="1"/>
</dbReference>
<dbReference type="InterPro" id="IPR008824">
    <property type="entry name" value="RuvB-like_N"/>
</dbReference>
<keyword evidence="12" id="KW-1185">Reference proteome</keyword>
<feature type="binding site" evidence="9">
    <location>
        <position position="34"/>
    </location>
    <ligand>
        <name>ATP</name>
        <dbReference type="ChEBI" id="CHEBI:30616"/>
    </ligand>
</feature>
<keyword evidence="7 9" id="KW-0233">DNA recombination</keyword>
<dbReference type="InterPro" id="IPR036390">
    <property type="entry name" value="WH_DNA-bd_sf"/>
</dbReference>
<dbReference type="GO" id="GO:0016887">
    <property type="term" value="F:ATP hydrolysis activity"/>
    <property type="evidence" value="ECO:0007669"/>
    <property type="project" value="RHEA"/>
</dbReference>
<dbReference type="CDD" id="cd00009">
    <property type="entry name" value="AAA"/>
    <property type="match status" value="1"/>
</dbReference>
<feature type="binding site" evidence="9">
    <location>
        <position position="76"/>
    </location>
    <ligand>
        <name>ATP</name>
        <dbReference type="ChEBI" id="CHEBI:30616"/>
    </ligand>
</feature>
<dbReference type="Pfam" id="PF17864">
    <property type="entry name" value="AAA_lid_4"/>
    <property type="match status" value="1"/>
</dbReference>
<comment type="function">
    <text evidence="9">The RuvA-RuvB-RuvC complex processes Holliday junction (HJ) DNA during genetic recombination and DNA repair, while the RuvA-RuvB complex plays an important role in the rescue of blocked DNA replication forks via replication fork reversal (RFR). RuvA specifically binds to HJ cruciform DNA, conferring on it an open structure. The RuvB hexamer acts as an ATP-dependent pump, pulling dsDNA into and through the RuvAB complex. RuvB forms 2 homohexamers on either side of HJ DNA bound by 1 or 2 RuvA tetramers; 4 subunits per hexamer contact DNA at a time. Coordinated motions by a converter formed by DNA-disengaged RuvB subunits stimulates ATP hydrolysis and nucleotide exchange. Immobilization of the converter enables RuvB to convert the ATP-contained energy into a lever motion, pulling 2 nucleotides of DNA out of the RuvA tetramer per ATP hydrolyzed, thus driving DNA branch migration. The RuvB motors rotate together with the DNA substrate, which together with the progressing nucleotide cycle form the mechanistic basis for DNA recombination by continuous HJ branch migration. Branch migration allows RuvC to scan DNA until it finds its consensus sequence, where it cleaves and resolves cruciform DNA.</text>
</comment>
<dbReference type="PANTHER" id="PTHR42848">
    <property type="match status" value="1"/>
</dbReference>
<dbReference type="PANTHER" id="PTHR42848:SF1">
    <property type="entry name" value="HOLLIDAY JUNCTION BRANCH MIGRATION COMPLEX SUBUNIT RUVB"/>
    <property type="match status" value="1"/>
</dbReference>
<feature type="region of interest" description="Small ATPAse domain (RuvB-S)" evidence="9">
    <location>
        <begin position="196"/>
        <end position="266"/>
    </location>
</feature>
<dbReference type="Pfam" id="PF05491">
    <property type="entry name" value="WHD_RuvB"/>
    <property type="match status" value="1"/>
</dbReference>
<evidence type="ECO:0000256" key="9">
    <source>
        <dbReference type="HAMAP-Rule" id="MF_00016"/>
    </source>
</evidence>
<evidence type="ECO:0000313" key="12">
    <source>
        <dbReference type="Proteomes" id="UP000192418"/>
    </source>
</evidence>
<dbReference type="InterPro" id="IPR003593">
    <property type="entry name" value="AAA+_ATPase"/>
</dbReference>
<evidence type="ECO:0000256" key="8">
    <source>
        <dbReference type="ARBA" id="ARBA00023204"/>
    </source>
</evidence>
<feature type="binding site" evidence="9">
    <location>
        <position position="329"/>
    </location>
    <ligand>
        <name>DNA</name>
        <dbReference type="ChEBI" id="CHEBI:16991"/>
    </ligand>
</feature>
<accession>A0A1W1ZD84</accession>
<dbReference type="Gene3D" id="3.40.50.300">
    <property type="entry name" value="P-loop containing nucleotide triphosphate hydrolases"/>
    <property type="match status" value="1"/>
</dbReference>
<name>A0A1W1ZD84_9BACT</name>
<dbReference type="InterPro" id="IPR041445">
    <property type="entry name" value="AAA_lid_4"/>
</dbReference>
<dbReference type="RefSeq" id="WP_084066871.1">
    <property type="nucleotide sequence ID" value="NZ_FWXY01000002.1"/>
</dbReference>
<comment type="subcellular location">
    <subcellularLocation>
        <location evidence="9">Cytoplasm</location>
    </subcellularLocation>
</comment>
<evidence type="ECO:0000256" key="4">
    <source>
        <dbReference type="ARBA" id="ARBA00022801"/>
    </source>
</evidence>
<evidence type="ECO:0000259" key="10">
    <source>
        <dbReference type="SMART" id="SM00382"/>
    </source>
</evidence>
<evidence type="ECO:0000256" key="2">
    <source>
        <dbReference type="ARBA" id="ARBA00022741"/>
    </source>
</evidence>
<reference evidence="11 12" key="1">
    <citation type="submission" date="2017-04" db="EMBL/GenBank/DDBJ databases">
        <authorList>
            <person name="Afonso C.L."/>
            <person name="Miller P.J."/>
            <person name="Scott M.A."/>
            <person name="Spackman E."/>
            <person name="Goraichik I."/>
            <person name="Dimitrov K.M."/>
            <person name="Suarez D.L."/>
            <person name="Swayne D.E."/>
        </authorList>
    </citation>
    <scope>NUCLEOTIDE SEQUENCE [LARGE SCALE GENOMIC DNA]</scope>
    <source>
        <strain evidence="11 12">DSM 3385</strain>
    </source>
</reference>
<evidence type="ECO:0000256" key="3">
    <source>
        <dbReference type="ARBA" id="ARBA00022763"/>
    </source>
</evidence>
<dbReference type="InterPro" id="IPR004605">
    <property type="entry name" value="DNA_helicase_Holl-junc_RuvB"/>
</dbReference>
<evidence type="ECO:0000313" key="11">
    <source>
        <dbReference type="EMBL" id="SMC46399.1"/>
    </source>
</evidence>
<sequence>MTSDDDIIAFSSTETSLVSPDAHPVDREIDVNVLRPRRFIDYVGQAETVETLKIAIAAARIRGESLEHILLHGPPGLGKTSMAHIIATEMGAGVTITSGPALEKGGDLLGMLTNLGDGDFLFIDEIHRIPKTVEEFLYPAMEDFAVDFVFDKGVHARSHRYRLKQFTLVGATTRVGLLSSPLRDRFGLFRNFDFYDLEDLVTIVKRSATLLNVRMTHDGALELATRSRGTPRIANRLLKRVRDYAQVKARGKVTPETVGAALQLEGVDGMGLTPLDRNYLNTIIKFYRGGPVGIEAVAATLQEETDTLVDVVEPYLLKTGLLLRTSAGRKASAKAHEHLGMPFQRELF</sequence>
<feature type="binding site" evidence="9">
    <location>
        <position position="81"/>
    </location>
    <ligand>
        <name>ATP</name>
        <dbReference type="ChEBI" id="CHEBI:30616"/>
    </ligand>
</feature>
<dbReference type="GO" id="GO:0005737">
    <property type="term" value="C:cytoplasm"/>
    <property type="evidence" value="ECO:0007669"/>
    <property type="project" value="UniProtKB-SubCell"/>
</dbReference>
<keyword evidence="1 9" id="KW-0963">Cytoplasm</keyword>
<evidence type="ECO:0000256" key="5">
    <source>
        <dbReference type="ARBA" id="ARBA00022840"/>
    </source>
</evidence>
<proteinExistence type="inferred from homology"/>
<feature type="binding site" evidence="9">
    <location>
        <position position="232"/>
    </location>
    <ligand>
        <name>ATP</name>
        <dbReference type="ChEBI" id="CHEBI:30616"/>
    </ligand>
</feature>
<evidence type="ECO:0000256" key="6">
    <source>
        <dbReference type="ARBA" id="ARBA00023125"/>
    </source>
</evidence>
<comment type="catalytic activity">
    <reaction evidence="9">
        <text>ATP + H2O = ADP + phosphate + H(+)</text>
        <dbReference type="Rhea" id="RHEA:13065"/>
        <dbReference type="ChEBI" id="CHEBI:15377"/>
        <dbReference type="ChEBI" id="CHEBI:15378"/>
        <dbReference type="ChEBI" id="CHEBI:30616"/>
        <dbReference type="ChEBI" id="CHEBI:43474"/>
        <dbReference type="ChEBI" id="CHEBI:456216"/>
    </reaction>
</comment>
<comment type="subunit">
    <text evidence="9">Homohexamer. Forms an RuvA(8)-RuvB(12)-Holliday junction (HJ) complex. HJ DNA is sandwiched between 2 RuvA tetramers; dsDNA enters through RuvA and exits via RuvB. An RuvB hexamer assembles on each DNA strand where it exits the tetramer. Each RuvB hexamer is contacted by two RuvA subunits (via domain III) on 2 adjacent RuvB subunits; this complex drives branch migration. In the full resolvosome a probable DNA-RuvA(4)-RuvB(12)-RuvC(2) complex forms which resolves the HJ.</text>
</comment>
<dbReference type="AlphaFoldDB" id="A0A1W1ZD84"/>
<keyword evidence="8 9" id="KW-0234">DNA repair</keyword>
<feature type="binding site" evidence="9">
    <location>
        <position position="79"/>
    </location>
    <ligand>
        <name>ATP</name>
        <dbReference type="ChEBI" id="CHEBI:30616"/>
    </ligand>
</feature>
<dbReference type="GO" id="GO:0009378">
    <property type="term" value="F:four-way junction helicase activity"/>
    <property type="evidence" value="ECO:0007669"/>
    <property type="project" value="InterPro"/>
</dbReference>
<dbReference type="STRING" id="1121400.SAMN02746065_102208"/>
<dbReference type="SMART" id="SM00382">
    <property type="entry name" value="AAA"/>
    <property type="match status" value="1"/>
</dbReference>
<dbReference type="NCBIfam" id="NF000868">
    <property type="entry name" value="PRK00080.1"/>
    <property type="match status" value="1"/>
</dbReference>
<feature type="binding site" evidence="9">
    <location>
        <position position="80"/>
    </location>
    <ligand>
        <name>ATP</name>
        <dbReference type="ChEBI" id="CHEBI:30616"/>
    </ligand>
</feature>
<dbReference type="Pfam" id="PF05496">
    <property type="entry name" value="RuvB_N"/>
    <property type="match status" value="1"/>
</dbReference>
<dbReference type="Gene3D" id="1.10.8.60">
    <property type="match status" value="1"/>
</dbReference>
<dbReference type="EMBL" id="FWXY01000002">
    <property type="protein sequence ID" value="SMC46399.1"/>
    <property type="molecule type" value="Genomic_DNA"/>
</dbReference>
<comment type="caution">
    <text evidence="9">Lacks conserved residue(s) required for the propagation of feature annotation.</text>
</comment>
<gene>
    <name evidence="9" type="primary">ruvB</name>
    <name evidence="11" type="ORF">SAMN02746065_102208</name>
</gene>
<dbReference type="HAMAP" id="MF_00016">
    <property type="entry name" value="DNA_HJ_migration_RuvB"/>
    <property type="match status" value="1"/>
</dbReference>
<keyword evidence="3 9" id="KW-0227">DNA damage</keyword>
<keyword evidence="11" id="KW-0347">Helicase</keyword>
<comment type="similarity">
    <text evidence="9">Belongs to the RuvB family.</text>
</comment>
<feature type="binding site" evidence="9">
    <location>
        <position position="324"/>
    </location>
    <ligand>
        <name>DNA</name>
        <dbReference type="ChEBI" id="CHEBI:16991"/>
    </ligand>
</feature>
<organism evidence="11 12">
    <name type="scientific">Desulfocicer vacuolatum DSM 3385</name>
    <dbReference type="NCBI Taxonomy" id="1121400"/>
    <lineage>
        <taxon>Bacteria</taxon>
        <taxon>Pseudomonadati</taxon>
        <taxon>Thermodesulfobacteriota</taxon>
        <taxon>Desulfobacteria</taxon>
        <taxon>Desulfobacterales</taxon>
        <taxon>Desulfobacteraceae</taxon>
        <taxon>Desulfocicer</taxon>
    </lineage>
</organism>
<dbReference type="GO" id="GO:0000400">
    <property type="term" value="F:four-way junction DNA binding"/>
    <property type="evidence" value="ECO:0007669"/>
    <property type="project" value="UniProtKB-UniRule"/>
</dbReference>
<dbReference type="InterPro" id="IPR036388">
    <property type="entry name" value="WH-like_DNA-bd_sf"/>
</dbReference>
<keyword evidence="6 9" id="KW-0238">DNA-binding</keyword>
<dbReference type="OrthoDB" id="9804478at2"/>
<dbReference type="InterPro" id="IPR027417">
    <property type="entry name" value="P-loop_NTPase"/>
</dbReference>
<dbReference type="GO" id="GO:0005524">
    <property type="term" value="F:ATP binding"/>
    <property type="evidence" value="ECO:0007669"/>
    <property type="project" value="UniProtKB-UniRule"/>
</dbReference>
<keyword evidence="5 9" id="KW-0067">ATP-binding</keyword>
<dbReference type="EC" id="3.6.4.-" evidence="9"/>
<dbReference type="Proteomes" id="UP000192418">
    <property type="component" value="Unassembled WGS sequence"/>
</dbReference>
<protein>
    <recommendedName>
        <fullName evidence="9">Holliday junction branch migration complex subunit RuvB</fullName>
        <ecNumber evidence="9">3.6.4.-</ecNumber>
    </recommendedName>
</protein>
<evidence type="ECO:0000256" key="1">
    <source>
        <dbReference type="ARBA" id="ARBA00022490"/>
    </source>
</evidence>
<dbReference type="GO" id="GO:0048476">
    <property type="term" value="C:Holliday junction resolvase complex"/>
    <property type="evidence" value="ECO:0007669"/>
    <property type="project" value="UniProtKB-UniRule"/>
</dbReference>
<keyword evidence="2 9" id="KW-0547">Nucleotide-binding</keyword>
<comment type="domain">
    <text evidence="9">Has 3 domains, the large (RuvB-L) and small ATPase (RuvB-S) domains and the C-terminal head (RuvB-H) domain. The head domain binds DNA, while the ATPase domains jointly bind ATP, ADP or are empty depending on the state of the subunit in the translocation cycle. During a single DNA translocation step the structure of each domain remains the same, but their relative positions change.</text>
</comment>
<dbReference type="GO" id="GO:0006310">
    <property type="term" value="P:DNA recombination"/>
    <property type="evidence" value="ECO:0007669"/>
    <property type="project" value="UniProtKB-UniRule"/>
</dbReference>
<dbReference type="GO" id="GO:0006281">
    <property type="term" value="P:DNA repair"/>
    <property type="evidence" value="ECO:0007669"/>
    <property type="project" value="UniProtKB-UniRule"/>
</dbReference>
<dbReference type="NCBIfam" id="TIGR00635">
    <property type="entry name" value="ruvB"/>
    <property type="match status" value="1"/>
</dbReference>
<feature type="domain" description="AAA+ ATPase" evidence="10">
    <location>
        <begin position="65"/>
        <end position="198"/>
    </location>
</feature>
<feature type="binding site" evidence="9">
    <location>
        <position position="185"/>
    </location>
    <ligand>
        <name>ATP</name>
        <dbReference type="ChEBI" id="CHEBI:30616"/>
    </ligand>
</feature>
<feature type="binding site" evidence="9">
    <location>
        <position position="35"/>
    </location>
    <ligand>
        <name>ATP</name>
        <dbReference type="ChEBI" id="CHEBI:30616"/>
    </ligand>
</feature>
<feature type="region of interest" description="Head domain (RuvB-H)" evidence="9">
    <location>
        <begin position="269"/>
        <end position="348"/>
    </location>
</feature>
<feature type="binding site" evidence="9">
    <location>
        <position position="195"/>
    </location>
    <ligand>
        <name>ATP</name>
        <dbReference type="ChEBI" id="CHEBI:30616"/>
    </ligand>
</feature>
<feature type="binding site" evidence="9">
    <location>
        <begin position="142"/>
        <end position="144"/>
    </location>
    <ligand>
        <name>ATP</name>
        <dbReference type="ChEBI" id="CHEBI:30616"/>
    </ligand>
</feature>
<evidence type="ECO:0000256" key="7">
    <source>
        <dbReference type="ARBA" id="ARBA00023172"/>
    </source>
</evidence>
<keyword evidence="4 9" id="KW-0378">Hydrolase</keyword>
<dbReference type="InterPro" id="IPR008823">
    <property type="entry name" value="RuvB_wg_C"/>
</dbReference>
<feature type="binding site" evidence="9">
    <location>
        <position position="80"/>
    </location>
    <ligand>
        <name>Mg(2+)</name>
        <dbReference type="ChEBI" id="CHEBI:18420"/>
    </ligand>
</feature>